<dbReference type="AlphaFoldDB" id="A0AAN9W1L1"/>
<sequence>MTGRGATAAVLATLLTPGEPSLAPERPGRRLLLRPPFQRRGRLYCCRQRGPPLAPLKGPQTTLYGQQPKAERWSKKCPHVVVVEALLLDALKDEQLQHLHLLMALLHLSHSPTARLQSSASDGDLQLENKKLTIKFEGQ</sequence>
<evidence type="ECO:0000313" key="2">
    <source>
        <dbReference type="Proteomes" id="UP001378592"/>
    </source>
</evidence>
<name>A0AAN9W1L1_9ORTH</name>
<gene>
    <name evidence="1" type="ORF">R5R35_007813</name>
</gene>
<dbReference type="EMBL" id="JAZDUA010000003">
    <property type="protein sequence ID" value="KAK7874341.1"/>
    <property type="molecule type" value="Genomic_DNA"/>
</dbReference>
<dbReference type="Proteomes" id="UP001378592">
    <property type="component" value="Unassembled WGS sequence"/>
</dbReference>
<comment type="caution">
    <text evidence="1">The sequence shown here is derived from an EMBL/GenBank/DDBJ whole genome shotgun (WGS) entry which is preliminary data.</text>
</comment>
<protein>
    <submittedName>
        <fullName evidence="1">Uncharacterized protein</fullName>
    </submittedName>
</protein>
<reference evidence="1 2" key="1">
    <citation type="submission" date="2024-03" db="EMBL/GenBank/DDBJ databases">
        <title>The genome assembly and annotation of the cricket Gryllus longicercus Weissman &amp; Gray.</title>
        <authorList>
            <person name="Szrajer S."/>
            <person name="Gray D."/>
            <person name="Ylla G."/>
        </authorList>
    </citation>
    <scope>NUCLEOTIDE SEQUENCE [LARGE SCALE GENOMIC DNA]</scope>
    <source>
        <strain evidence="1">DAG 2021-001</strain>
        <tissue evidence="1">Whole body minus gut</tissue>
    </source>
</reference>
<organism evidence="1 2">
    <name type="scientific">Gryllus longicercus</name>
    <dbReference type="NCBI Taxonomy" id="2509291"/>
    <lineage>
        <taxon>Eukaryota</taxon>
        <taxon>Metazoa</taxon>
        <taxon>Ecdysozoa</taxon>
        <taxon>Arthropoda</taxon>
        <taxon>Hexapoda</taxon>
        <taxon>Insecta</taxon>
        <taxon>Pterygota</taxon>
        <taxon>Neoptera</taxon>
        <taxon>Polyneoptera</taxon>
        <taxon>Orthoptera</taxon>
        <taxon>Ensifera</taxon>
        <taxon>Gryllidea</taxon>
        <taxon>Grylloidea</taxon>
        <taxon>Gryllidae</taxon>
        <taxon>Gryllinae</taxon>
        <taxon>Gryllus</taxon>
    </lineage>
</organism>
<accession>A0AAN9W1L1</accession>
<evidence type="ECO:0000313" key="1">
    <source>
        <dbReference type="EMBL" id="KAK7874341.1"/>
    </source>
</evidence>
<proteinExistence type="predicted"/>
<keyword evidence="2" id="KW-1185">Reference proteome</keyword>